<reference evidence="3" key="1">
    <citation type="submission" date="2018-06" db="EMBL/GenBank/DDBJ databases">
        <authorList>
            <person name="Zhirakovskaya E."/>
        </authorList>
    </citation>
    <scope>NUCLEOTIDE SEQUENCE</scope>
</reference>
<dbReference type="Pfam" id="PF04221">
    <property type="entry name" value="RelB"/>
    <property type="match status" value="1"/>
</dbReference>
<accession>A0A3B1APX1</accession>
<dbReference type="NCBIfam" id="TIGR02384">
    <property type="entry name" value="RelB_DinJ"/>
    <property type="match status" value="1"/>
</dbReference>
<dbReference type="InterPro" id="IPR007337">
    <property type="entry name" value="RelB/DinJ"/>
</dbReference>
<dbReference type="PIRSF" id="PIRSF003108">
    <property type="entry name" value="DinJ"/>
    <property type="match status" value="1"/>
</dbReference>
<keyword evidence="2" id="KW-1277">Toxin-antitoxin system</keyword>
<dbReference type="GO" id="GO:0006355">
    <property type="term" value="P:regulation of DNA-templated transcription"/>
    <property type="evidence" value="ECO:0007669"/>
    <property type="project" value="InterPro"/>
</dbReference>
<proteinExistence type="inferred from homology"/>
<sequence>MSKVIVQSRVSQELKDEAETVFSAMGLTVAEAIRLFLNQTVTDYKFPFVPKLRQPTPEFQTAIRELDEGKAERFDDVDELFASWKNEK</sequence>
<dbReference type="GO" id="GO:0015643">
    <property type="term" value="F:toxic substance binding"/>
    <property type="evidence" value="ECO:0007669"/>
    <property type="project" value="InterPro"/>
</dbReference>
<organism evidence="3">
    <name type="scientific">hydrothermal vent metagenome</name>
    <dbReference type="NCBI Taxonomy" id="652676"/>
    <lineage>
        <taxon>unclassified sequences</taxon>
        <taxon>metagenomes</taxon>
        <taxon>ecological metagenomes</taxon>
    </lineage>
</organism>
<gene>
    <name evidence="3" type="ORF">MNBD_GAMMA26-1694</name>
</gene>
<evidence type="ECO:0008006" key="4">
    <source>
        <dbReference type="Google" id="ProtNLM"/>
    </source>
</evidence>
<dbReference type="PANTHER" id="PTHR38781">
    <property type="entry name" value="ANTITOXIN DINJ-RELATED"/>
    <property type="match status" value="1"/>
</dbReference>
<protein>
    <recommendedName>
        <fullName evidence="4">DNA-damage-inducible protein J</fullName>
    </recommendedName>
</protein>
<dbReference type="Gene3D" id="1.10.1220.10">
    <property type="entry name" value="Met repressor-like"/>
    <property type="match status" value="1"/>
</dbReference>
<dbReference type="GO" id="GO:0044010">
    <property type="term" value="P:single-species biofilm formation"/>
    <property type="evidence" value="ECO:0007669"/>
    <property type="project" value="InterPro"/>
</dbReference>
<dbReference type="AlphaFoldDB" id="A0A3B1APX1"/>
<evidence type="ECO:0000256" key="2">
    <source>
        <dbReference type="ARBA" id="ARBA00022649"/>
    </source>
</evidence>
<dbReference type="GO" id="GO:0000987">
    <property type="term" value="F:cis-regulatory region sequence-specific DNA binding"/>
    <property type="evidence" value="ECO:0007669"/>
    <property type="project" value="InterPro"/>
</dbReference>
<dbReference type="InterPro" id="IPR013321">
    <property type="entry name" value="Arc_rbn_hlx_hlx"/>
</dbReference>
<dbReference type="EMBL" id="UOFX01000034">
    <property type="protein sequence ID" value="VAX08029.1"/>
    <property type="molecule type" value="Genomic_DNA"/>
</dbReference>
<dbReference type="PANTHER" id="PTHR38781:SF1">
    <property type="entry name" value="ANTITOXIN DINJ-RELATED"/>
    <property type="match status" value="1"/>
</dbReference>
<name>A0A3B1APX1_9ZZZZ</name>
<dbReference type="InterPro" id="IPR026262">
    <property type="entry name" value="DinJ"/>
</dbReference>
<comment type="similarity">
    <text evidence="1">Belongs to the RelB/DinJ antitoxin family.</text>
</comment>
<evidence type="ECO:0000256" key="1">
    <source>
        <dbReference type="ARBA" id="ARBA00010562"/>
    </source>
</evidence>
<dbReference type="GO" id="GO:0006351">
    <property type="term" value="P:DNA-templated transcription"/>
    <property type="evidence" value="ECO:0007669"/>
    <property type="project" value="TreeGrafter"/>
</dbReference>
<evidence type="ECO:0000313" key="3">
    <source>
        <dbReference type="EMBL" id="VAX08029.1"/>
    </source>
</evidence>